<sequence>MEILKAKKADIDSIERIYENIHDEEEKGLTITGWIRNVYPTRKTAEDALNRDDLFVMVDESKMVAVAIINQIQVDEYKYATWKHNASDNEIMVLHGLAVDPFEKKKGYGKAFVAFYEDYAKQHGCVALRMDTNVLNTRARKLYQKLGYEEIGMIKCVFNGIPNVQLVCLEKYLG</sequence>
<keyword evidence="3" id="KW-1185">Reference proteome</keyword>
<dbReference type="AlphaFoldDB" id="A0A926E101"/>
<gene>
    <name evidence="2" type="ORF">H8711_09070</name>
</gene>
<evidence type="ECO:0000313" key="3">
    <source>
        <dbReference type="Proteomes" id="UP000653127"/>
    </source>
</evidence>
<evidence type="ECO:0000313" key="2">
    <source>
        <dbReference type="EMBL" id="MBC8547079.1"/>
    </source>
</evidence>
<dbReference type="InterPro" id="IPR000182">
    <property type="entry name" value="GNAT_dom"/>
</dbReference>
<accession>A0A926E101</accession>
<name>A0A926E101_9FIRM</name>
<comment type="caution">
    <text evidence="2">The sequence shown here is derived from an EMBL/GenBank/DDBJ whole genome shotgun (WGS) entry which is preliminary data.</text>
</comment>
<protein>
    <submittedName>
        <fullName evidence="2">GNAT family N-acetyltransferase</fullName>
    </submittedName>
</protein>
<dbReference type="EMBL" id="JACRST010000013">
    <property type="protein sequence ID" value="MBC8547079.1"/>
    <property type="molecule type" value="Genomic_DNA"/>
</dbReference>
<dbReference type="PANTHER" id="PTHR43072">
    <property type="entry name" value="N-ACETYLTRANSFERASE"/>
    <property type="match status" value="1"/>
</dbReference>
<dbReference type="CDD" id="cd04301">
    <property type="entry name" value="NAT_SF"/>
    <property type="match status" value="1"/>
</dbReference>
<dbReference type="InterPro" id="IPR016181">
    <property type="entry name" value="Acyl_CoA_acyltransferase"/>
</dbReference>
<dbReference type="Proteomes" id="UP000653127">
    <property type="component" value="Unassembled WGS sequence"/>
</dbReference>
<dbReference type="PANTHER" id="PTHR43072:SF60">
    <property type="entry name" value="L-2,4-DIAMINOBUTYRIC ACID ACETYLTRANSFERASE"/>
    <property type="match status" value="1"/>
</dbReference>
<evidence type="ECO:0000259" key="1">
    <source>
        <dbReference type="PROSITE" id="PS51186"/>
    </source>
</evidence>
<dbReference type="PROSITE" id="PS51186">
    <property type="entry name" value="GNAT"/>
    <property type="match status" value="1"/>
</dbReference>
<feature type="domain" description="N-acetyltransferase" evidence="1">
    <location>
        <begin position="1"/>
        <end position="174"/>
    </location>
</feature>
<proteinExistence type="predicted"/>
<organism evidence="2 3">
    <name type="scientific">Ligaoa zhengdingensis</name>
    <dbReference type="NCBI Taxonomy" id="2763658"/>
    <lineage>
        <taxon>Bacteria</taxon>
        <taxon>Bacillati</taxon>
        <taxon>Bacillota</taxon>
        <taxon>Clostridia</taxon>
        <taxon>Eubacteriales</taxon>
        <taxon>Oscillospiraceae</taxon>
        <taxon>Ligaoa</taxon>
    </lineage>
</organism>
<reference evidence="2" key="1">
    <citation type="submission" date="2020-08" db="EMBL/GenBank/DDBJ databases">
        <title>Genome public.</title>
        <authorList>
            <person name="Liu C."/>
            <person name="Sun Q."/>
        </authorList>
    </citation>
    <scope>NUCLEOTIDE SEQUENCE</scope>
    <source>
        <strain evidence="2">NSJ-31</strain>
    </source>
</reference>
<dbReference type="RefSeq" id="WP_249283185.1">
    <property type="nucleotide sequence ID" value="NZ_JACRST010000013.1"/>
</dbReference>
<dbReference type="Pfam" id="PF00583">
    <property type="entry name" value="Acetyltransf_1"/>
    <property type="match status" value="1"/>
</dbReference>
<dbReference type="SUPFAM" id="SSF55729">
    <property type="entry name" value="Acyl-CoA N-acyltransferases (Nat)"/>
    <property type="match status" value="1"/>
</dbReference>
<dbReference type="Gene3D" id="3.40.630.30">
    <property type="match status" value="1"/>
</dbReference>
<dbReference type="GO" id="GO:0016747">
    <property type="term" value="F:acyltransferase activity, transferring groups other than amino-acyl groups"/>
    <property type="evidence" value="ECO:0007669"/>
    <property type="project" value="InterPro"/>
</dbReference>